<gene>
    <name evidence="14" type="ORF">BN938_0204</name>
</gene>
<dbReference type="HOGENOM" id="CLU_000445_89_3_10"/>
<dbReference type="InterPro" id="IPR050428">
    <property type="entry name" value="TCS_sensor_his_kinase"/>
</dbReference>
<evidence type="ECO:0000256" key="8">
    <source>
        <dbReference type="ARBA" id="ARBA00022989"/>
    </source>
</evidence>
<dbReference type="Pfam" id="PF00672">
    <property type="entry name" value="HAMP"/>
    <property type="match status" value="1"/>
</dbReference>
<dbReference type="InterPro" id="IPR005467">
    <property type="entry name" value="His_kinase_dom"/>
</dbReference>
<keyword evidence="6 11" id="KW-0812">Transmembrane</keyword>
<reference evidence="14 15" key="1">
    <citation type="journal article" date="2015" name="Genome Announc.">
        <title>Complete Genome Sequence of the Novel Leech Symbiont Mucinivorans hirudinis M3T.</title>
        <authorList>
            <person name="Nelson M.C."/>
            <person name="Bomar L."/>
            <person name="Graf J."/>
        </authorList>
    </citation>
    <scope>NUCLEOTIDE SEQUENCE [LARGE SCALE GENOMIC DNA]</scope>
    <source>
        <strain evidence="15">M3</strain>
    </source>
</reference>
<dbReference type="InterPro" id="IPR036890">
    <property type="entry name" value="HATPase_C_sf"/>
</dbReference>
<evidence type="ECO:0000313" key="15">
    <source>
        <dbReference type="Proteomes" id="UP000027616"/>
    </source>
</evidence>
<dbReference type="InterPro" id="IPR003660">
    <property type="entry name" value="HAMP_dom"/>
</dbReference>
<dbReference type="Gene3D" id="3.30.565.10">
    <property type="entry name" value="Histidine kinase-like ATPase, C-terminal domain"/>
    <property type="match status" value="1"/>
</dbReference>
<dbReference type="Gene3D" id="6.10.340.10">
    <property type="match status" value="1"/>
</dbReference>
<evidence type="ECO:0000313" key="14">
    <source>
        <dbReference type="EMBL" id="CDN30310.1"/>
    </source>
</evidence>
<evidence type="ECO:0000256" key="4">
    <source>
        <dbReference type="ARBA" id="ARBA00022553"/>
    </source>
</evidence>
<accession>A0A060R600</accession>
<dbReference type="Gene3D" id="1.10.287.130">
    <property type="match status" value="1"/>
</dbReference>
<evidence type="ECO:0000256" key="7">
    <source>
        <dbReference type="ARBA" id="ARBA00022777"/>
    </source>
</evidence>
<keyword evidence="15" id="KW-1185">Reference proteome</keyword>
<dbReference type="SMART" id="SM00387">
    <property type="entry name" value="HATPase_c"/>
    <property type="match status" value="1"/>
</dbReference>
<dbReference type="PANTHER" id="PTHR45436:SF5">
    <property type="entry name" value="SENSOR HISTIDINE KINASE TRCS"/>
    <property type="match status" value="1"/>
</dbReference>
<dbReference type="GO" id="GO:0005886">
    <property type="term" value="C:plasma membrane"/>
    <property type="evidence" value="ECO:0007669"/>
    <property type="project" value="TreeGrafter"/>
</dbReference>
<feature type="domain" description="HAMP" evidence="13">
    <location>
        <begin position="69"/>
        <end position="122"/>
    </location>
</feature>
<evidence type="ECO:0000256" key="11">
    <source>
        <dbReference type="SAM" id="Phobius"/>
    </source>
</evidence>
<keyword evidence="7 14" id="KW-0418">Kinase</keyword>
<evidence type="ECO:0000259" key="13">
    <source>
        <dbReference type="PROSITE" id="PS50885"/>
    </source>
</evidence>
<dbReference type="SUPFAM" id="SSF47384">
    <property type="entry name" value="Homodimeric domain of signal transducing histidine kinase"/>
    <property type="match status" value="1"/>
</dbReference>
<dbReference type="InterPro" id="IPR036097">
    <property type="entry name" value="HisK_dim/P_sf"/>
</dbReference>
<evidence type="ECO:0000256" key="6">
    <source>
        <dbReference type="ARBA" id="ARBA00022692"/>
    </source>
</evidence>
<dbReference type="SMART" id="SM00388">
    <property type="entry name" value="HisKA"/>
    <property type="match status" value="1"/>
</dbReference>
<dbReference type="InterPro" id="IPR003594">
    <property type="entry name" value="HATPase_dom"/>
</dbReference>
<evidence type="ECO:0000256" key="10">
    <source>
        <dbReference type="ARBA" id="ARBA00023136"/>
    </source>
</evidence>
<dbReference type="GO" id="GO:0000155">
    <property type="term" value="F:phosphorelay sensor kinase activity"/>
    <property type="evidence" value="ECO:0007669"/>
    <property type="project" value="InterPro"/>
</dbReference>
<dbReference type="Proteomes" id="UP000027616">
    <property type="component" value="Chromosome I"/>
</dbReference>
<dbReference type="PROSITE" id="PS50109">
    <property type="entry name" value="HIS_KIN"/>
    <property type="match status" value="1"/>
</dbReference>
<dbReference type="PROSITE" id="PS50885">
    <property type="entry name" value="HAMP"/>
    <property type="match status" value="1"/>
</dbReference>
<dbReference type="CDD" id="cd00082">
    <property type="entry name" value="HisKA"/>
    <property type="match status" value="1"/>
</dbReference>
<dbReference type="Pfam" id="PF02518">
    <property type="entry name" value="HATPase_c"/>
    <property type="match status" value="1"/>
</dbReference>
<comment type="subcellular location">
    <subcellularLocation>
        <location evidence="2">Membrane</location>
    </subcellularLocation>
</comment>
<dbReference type="PRINTS" id="PR00344">
    <property type="entry name" value="BCTRLSENSOR"/>
</dbReference>
<dbReference type="SMART" id="SM00304">
    <property type="entry name" value="HAMP"/>
    <property type="match status" value="1"/>
</dbReference>
<dbReference type="PANTHER" id="PTHR45436">
    <property type="entry name" value="SENSOR HISTIDINE KINASE YKOH"/>
    <property type="match status" value="1"/>
</dbReference>
<dbReference type="AlphaFoldDB" id="A0A060R600"/>
<evidence type="ECO:0000259" key="12">
    <source>
        <dbReference type="PROSITE" id="PS50109"/>
    </source>
</evidence>
<evidence type="ECO:0000256" key="3">
    <source>
        <dbReference type="ARBA" id="ARBA00012438"/>
    </source>
</evidence>
<evidence type="ECO:0000256" key="1">
    <source>
        <dbReference type="ARBA" id="ARBA00000085"/>
    </source>
</evidence>
<evidence type="ECO:0000256" key="2">
    <source>
        <dbReference type="ARBA" id="ARBA00004370"/>
    </source>
</evidence>
<keyword evidence="5 14" id="KW-0808">Transferase</keyword>
<feature type="transmembrane region" description="Helical" evidence="11">
    <location>
        <begin position="12"/>
        <end position="29"/>
    </location>
</feature>
<dbReference type="STRING" id="1433126.BN938_0204"/>
<name>A0A060R600_9BACT</name>
<keyword evidence="9" id="KW-0902">Two-component regulatory system</keyword>
<dbReference type="EC" id="2.7.13.3" evidence="3"/>
<dbReference type="InterPro" id="IPR003661">
    <property type="entry name" value="HisK_dim/P_dom"/>
</dbReference>
<dbReference type="SUPFAM" id="SSF158472">
    <property type="entry name" value="HAMP domain-like"/>
    <property type="match status" value="1"/>
</dbReference>
<sequence>MTIMKIGTKLTLRYLFATTLLVVAVFAVLETLLFPRTGYDMLTILNVKLLIIWVLSFTLLFVIGYFMARSVLKPVSKIIKQVEDITASNLSKRVEIDNQNDEIAELAETFNGTLDHLEKSFEAQKMFISNVSHELRTPMAALIAELELSLHKERSNEDYKKVVENALADAHSIEKLSTGLMDLAKASYNAKQISMSSVRLDEVLLDASAMVMKAHGDYNVDLIFGNDTDDYSMVTITGNEYLLRTAFVNLIENNCKFSSDRSSKVQISFSKGKVFVRFSDTGIGISDKDMEHLFEPFYRGENRNFSMGHGIGMALVDRIVKLHKCTITVDSRRGQGTVFTLAFEHI</sequence>
<organism evidence="14 15">
    <name type="scientific">Mucinivorans hirudinis</name>
    <dbReference type="NCBI Taxonomy" id="1433126"/>
    <lineage>
        <taxon>Bacteria</taxon>
        <taxon>Pseudomonadati</taxon>
        <taxon>Bacteroidota</taxon>
        <taxon>Bacteroidia</taxon>
        <taxon>Bacteroidales</taxon>
        <taxon>Rikenellaceae</taxon>
        <taxon>Mucinivorans</taxon>
    </lineage>
</organism>
<dbReference type="EMBL" id="HG934468">
    <property type="protein sequence ID" value="CDN30310.1"/>
    <property type="molecule type" value="Genomic_DNA"/>
</dbReference>
<evidence type="ECO:0000256" key="5">
    <source>
        <dbReference type="ARBA" id="ARBA00022679"/>
    </source>
</evidence>
<dbReference type="InterPro" id="IPR004358">
    <property type="entry name" value="Sig_transdc_His_kin-like_C"/>
</dbReference>
<dbReference type="Pfam" id="PF00512">
    <property type="entry name" value="HisKA"/>
    <property type="match status" value="1"/>
</dbReference>
<feature type="domain" description="Histidine kinase" evidence="12">
    <location>
        <begin position="130"/>
        <end position="346"/>
    </location>
</feature>
<protein>
    <recommendedName>
        <fullName evidence="3">histidine kinase</fullName>
        <ecNumber evidence="3">2.7.13.3</ecNumber>
    </recommendedName>
</protein>
<dbReference type="KEGG" id="rbc:BN938_0204"/>
<dbReference type="CDD" id="cd06225">
    <property type="entry name" value="HAMP"/>
    <property type="match status" value="1"/>
</dbReference>
<keyword evidence="10 11" id="KW-0472">Membrane</keyword>
<keyword evidence="4" id="KW-0597">Phosphoprotein</keyword>
<dbReference type="PATRIC" id="fig|1433126.3.peg.202"/>
<evidence type="ECO:0000256" key="9">
    <source>
        <dbReference type="ARBA" id="ARBA00023012"/>
    </source>
</evidence>
<comment type="catalytic activity">
    <reaction evidence="1">
        <text>ATP + protein L-histidine = ADP + protein N-phospho-L-histidine.</text>
        <dbReference type="EC" id="2.7.13.3"/>
    </reaction>
</comment>
<keyword evidence="8 11" id="KW-1133">Transmembrane helix</keyword>
<proteinExistence type="predicted"/>
<dbReference type="eggNOG" id="COG2205">
    <property type="taxonomic scope" value="Bacteria"/>
</dbReference>
<dbReference type="SUPFAM" id="SSF55874">
    <property type="entry name" value="ATPase domain of HSP90 chaperone/DNA topoisomerase II/histidine kinase"/>
    <property type="match status" value="1"/>
</dbReference>
<feature type="transmembrane region" description="Helical" evidence="11">
    <location>
        <begin position="49"/>
        <end position="68"/>
    </location>
</feature>